<dbReference type="AlphaFoldDB" id="A0A6C0LEF8"/>
<reference evidence="1" key="1">
    <citation type="journal article" date="2020" name="Nature">
        <title>Giant virus diversity and host interactions through global metagenomics.</title>
        <authorList>
            <person name="Schulz F."/>
            <person name="Roux S."/>
            <person name="Paez-Espino D."/>
            <person name="Jungbluth S."/>
            <person name="Walsh D.A."/>
            <person name="Denef V.J."/>
            <person name="McMahon K.D."/>
            <person name="Konstantinidis K.T."/>
            <person name="Eloe-Fadrosh E.A."/>
            <person name="Kyrpides N.C."/>
            <person name="Woyke T."/>
        </authorList>
    </citation>
    <scope>NUCLEOTIDE SEQUENCE</scope>
    <source>
        <strain evidence="1">GVMAG-M-3300027769-26</strain>
    </source>
</reference>
<protein>
    <submittedName>
        <fullName evidence="1">Uncharacterized protein</fullName>
    </submittedName>
</protein>
<sequence length="585" mass="68466">MSFEAKTTIFKKDKNNNLSAKECDTFVKNYKDFTKGVISKITNPKTNKPLSDDDRIKYIYDKCKQKLGIRDSKSPKSKSKSKSSDSGDNEIILDSYEKVKDIIYIPFNTLQKNKQLIASLFTKPISYDIGLVKLSEYLYNTTNSHNIYVKSYKKILVEINDIINSIYNNHNQNTQNILKQQHGWVENYMYDPLRMSDIASRPPTAPDTQSAIKKTKRILAKMWEETYYIGINDIRGRGLNTMVLDQMRNILFYSSTNKNKREVIKNLNDNIEKYIALQFIIVIMRDEVEDSRVYNYDNIRTMENHLDLFDSLITKTIVNVLFDDNSNYNSQSISKSISWSGTPRSSSSGHSHFQSKANIARYRKTKADLVAEITENNINEMDPYLAERWEDMPLKKLRNVISIKHNEGSNTYRVAFYIRTLYQAWNKAVKDSKPFKNPYTRKNFTEDDKVYILRSIKKLYPNIEKPKIANGRSDIIVETRNNFYNDESVSYTFSYKLNFEKRPIVIHLLTFSIPLNFNTDVEPAYIQPYIFENITYLIKNNILFGKSMPLKIIPGFKEYIGKNIIILKDNYDEYKVFFDKIKNAL</sequence>
<proteinExistence type="predicted"/>
<organism evidence="1">
    <name type="scientific">viral metagenome</name>
    <dbReference type="NCBI Taxonomy" id="1070528"/>
    <lineage>
        <taxon>unclassified sequences</taxon>
        <taxon>metagenomes</taxon>
        <taxon>organismal metagenomes</taxon>
    </lineage>
</organism>
<accession>A0A6C0LEF8</accession>
<evidence type="ECO:0000313" key="1">
    <source>
        <dbReference type="EMBL" id="QHU27622.1"/>
    </source>
</evidence>
<dbReference type="EMBL" id="MN740459">
    <property type="protein sequence ID" value="QHU27622.1"/>
    <property type="molecule type" value="Genomic_DNA"/>
</dbReference>
<name>A0A6C0LEF8_9ZZZZ</name>